<comment type="caution">
    <text evidence="21">The sequence shown here is derived from an EMBL/GenBank/DDBJ whole genome shotgun (WGS) entry which is preliminary data.</text>
</comment>
<dbReference type="InterPro" id="IPR001342">
    <property type="entry name" value="HDH_cat"/>
</dbReference>
<keyword evidence="11 18" id="KW-0560">Oxidoreductase</keyword>
<dbReference type="UniPathway" id="UPA00050">
    <property type="reaction ID" value="UER00063"/>
</dbReference>
<feature type="active site" description="Proton donor" evidence="16">
    <location>
        <position position="205"/>
    </location>
</feature>
<feature type="binding site" evidence="17">
    <location>
        <begin position="10"/>
        <end position="17"/>
    </location>
    <ligand>
        <name>NADP(+)</name>
        <dbReference type="ChEBI" id="CHEBI:58349"/>
    </ligand>
</feature>
<dbReference type="GO" id="GO:0009086">
    <property type="term" value="P:methionine biosynthetic process"/>
    <property type="evidence" value="ECO:0007669"/>
    <property type="project" value="UniProtKB-KW"/>
</dbReference>
<dbReference type="PIRSF" id="PIRSF000098">
    <property type="entry name" value="Homoser_dehydrog"/>
    <property type="match status" value="1"/>
</dbReference>
<keyword evidence="8 18" id="KW-0791">Threonine biosynthesis</keyword>
<feature type="domain" description="ACT" evidence="20">
    <location>
        <begin position="351"/>
        <end position="431"/>
    </location>
</feature>
<dbReference type="GO" id="GO:0046872">
    <property type="term" value="F:metal ion binding"/>
    <property type="evidence" value="ECO:0007669"/>
    <property type="project" value="UniProtKB-KW"/>
</dbReference>
<protein>
    <recommendedName>
        <fullName evidence="6 18">Homoserine dehydrogenase</fullName>
        <ecNumber evidence="5 18">1.1.1.3</ecNumber>
    </recommendedName>
</protein>
<dbReference type="CDD" id="cd04881">
    <property type="entry name" value="ACT_HSDH-Hom"/>
    <property type="match status" value="1"/>
</dbReference>
<evidence type="ECO:0000256" key="6">
    <source>
        <dbReference type="ARBA" id="ARBA00013376"/>
    </source>
</evidence>
<dbReference type="AlphaFoldDB" id="A0A3G9H1U8"/>
<dbReference type="PROSITE" id="PS51671">
    <property type="entry name" value="ACT"/>
    <property type="match status" value="1"/>
</dbReference>
<evidence type="ECO:0000256" key="11">
    <source>
        <dbReference type="ARBA" id="ARBA00023002"/>
    </source>
</evidence>
<dbReference type="PROSITE" id="PS01042">
    <property type="entry name" value="HOMOSER_DHGENASE"/>
    <property type="match status" value="1"/>
</dbReference>
<comment type="cofactor">
    <cofactor evidence="1">
        <name>a metal cation</name>
        <dbReference type="ChEBI" id="CHEBI:25213"/>
    </cofactor>
</comment>
<keyword evidence="24" id="KW-1185">Reference proteome</keyword>
<dbReference type="EMBL" id="WNBW01000001">
    <property type="protein sequence ID" value="MTU03431.1"/>
    <property type="molecule type" value="Genomic_DNA"/>
</dbReference>
<evidence type="ECO:0000256" key="12">
    <source>
        <dbReference type="ARBA" id="ARBA00023027"/>
    </source>
</evidence>
<evidence type="ECO:0000256" key="14">
    <source>
        <dbReference type="ARBA" id="ARBA00023167"/>
    </source>
</evidence>
<comment type="similarity">
    <text evidence="4 19">Belongs to the homoserine dehydrogenase family.</text>
</comment>
<reference evidence="21" key="1">
    <citation type="submission" date="2012-11" db="EMBL/GenBank/DDBJ databases">
        <title>Dependencies among metagenomic species, viruses, plasmids and units of genetic variation.</title>
        <authorList>
            <person name="Nielsen H.B."/>
            <person name="Almeida M."/>
            <person name="Juncker A.S."/>
            <person name="Rasmussen S."/>
            <person name="Li J."/>
            <person name="Sunagawa S."/>
            <person name="Plichta D."/>
            <person name="Gautier L."/>
            <person name="Le Chatelier E."/>
            <person name="Peletier E."/>
            <person name="Bonde I."/>
            <person name="Nielsen T."/>
            <person name="Manichanh C."/>
            <person name="Arumugam M."/>
            <person name="Batto J."/>
            <person name="Santos M.B.Q.D."/>
            <person name="Blom N."/>
            <person name="Borruel N."/>
            <person name="Burgdorf K.S."/>
            <person name="Boumezbeur F."/>
            <person name="Casellas F."/>
            <person name="Dore J."/>
            <person name="Guarner F."/>
            <person name="Hansen T."/>
            <person name="Hildebrand F."/>
            <person name="Kaas R.S."/>
            <person name="Kennedy S."/>
            <person name="Kristiansen K."/>
            <person name="Kultima J.R."/>
            <person name="Leonard P."/>
            <person name="Levenez F."/>
            <person name="Lund O."/>
            <person name="Moumen B."/>
            <person name="Le Paslier D."/>
            <person name="Pons N."/>
            <person name="Pedersen O."/>
            <person name="Prifti E."/>
            <person name="Qin J."/>
            <person name="Raes J."/>
            <person name="Tap J."/>
            <person name="Tims S."/>
            <person name="Ussery D.W."/>
            <person name="Yamada T."/>
            <person name="MetaHit consortium"/>
            <person name="Renault P."/>
            <person name="Sicheritz-Ponten T."/>
            <person name="Bork P."/>
            <person name="Wang J."/>
            <person name="Brunak S."/>
            <person name="Ehrlich S.D."/>
        </authorList>
    </citation>
    <scope>NUCLEOTIDE SEQUENCE [LARGE SCALE GENOMIC DNA]</scope>
</reference>
<name>A0A3G9H1U8_9FIRM</name>
<evidence type="ECO:0000256" key="9">
    <source>
        <dbReference type="ARBA" id="ARBA00022723"/>
    </source>
</evidence>
<proteinExistence type="inferred from homology"/>
<dbReference type="UniPathway" id="UPA00051">
    <property type="reaction ID" value="UER00465"/>
</dbReference>
<dbReference type="InterPro" id="IPR016204">
    <property type="entry name" value="HDH"/>
</dbReference>
<dbReference type="InterPro" id="IPR036291">
    <property type="entry name" value="NAD(P)-bd_dom_sf"/>
</dbReference>
<comment type="pathway">
    <text evidence="2 18">Amino-acid biosynthesis; L-threonine biosynthesis; L-threonine from L-aspartate: step 3/5.</text>
</comment>
<keyword evidence="14 18" id="KW-0486">Methionine biosynthesis</keyword>
<dbReference type="EMBL" id="CBDS010000087">
    <property type="protein sequence ID" value="CDB46524.1"/>
    <property type="molecule type" value="Genomic_DNA"/>
</dbReference>
<keyword evidence="9" id="KW-0479">Metal-binding</keyword>
<dbReference type="PANTHER" id="PTHR43331:SF1">
    <property type="entry name" value="HOMOSERINE DEHYDROGENASE"/>
    <property type="match status" value="1"/>
</dbReference>
<dbReference type="Proteomes" id="UP000443070">
    <property type="component" value="Unassembled WGS sequence"/>
</dbReference>
<dbReference type="GO" id="GO:0009088">
    <property type="term" value="P:threonine biosynthetic process"/>
    <property type="evidence" value="ECO:0007669"/>
    <property type="project" value="UniProtKB-UniPathway"/>
</dbReference>
<comment type="pathway">
    <text evidence="3 18">Amino-acid biosynthesis; L-methionine biosynthesis via de novo pathway; L-homoserine from L-aspartate: step 3/3.</text>
</comment>
<evidence type="ECO:0000313" key="25">
    <source>
        <dbReference type="Proteomes" id="UP000484547"/>
    </source>
</evidence>
<dbReference type="Pfam" id="PF00742">
    <property type="entry name" value="Homoserine_dh"/>
    <property type="match status" value="1"/>
</dbReference>
<comment type="catalytic activity">
    <reaction evidence="15">
        <text>L-homoserine + NADP(+) = L-aspartate 4-semialdehyde + NADPH + H(+)</text>
        <dbReference type="Rhea" id="RHEA:15761"/>
        <dbReference type="ChEBI" id="CHEBI:15378"/>
        <dbReference type="ChEBI" id="CHEBI:57476"/>
        <dbReference type="ChEBI" id="CHEBI:57783"/>
        <dbReference type="ChEBI" id="CHEBI:58349"/>
        <dbReference type="ChEBI" id="CHEBI:537519"/>
        <dbReference type="EC" id="1.1.1.3"/>
    </reaction>
    <physiologicalReaction direction="right-to-left" evidence="15">
        <dbReference type="Rhea" id="RHEA:15763"/>
    </physiologicalReaction>
</comment>
<sequence>MKECIKVGLLGAGTVGSGVLTVLEENTAEIEKKVGVPIHVSKILVRDMKKAKELSEKYQLTDKIEDIVEDPEIDIVVELIGREHPAKEYIAAALEHKKNVVTANKDVLAKYGKELFPLAEENKVDFMFEASVGGGIPIIRPLKSCLAANKVTSVMGIVNGTTNYMLTKMSQENMDYADVLREAQEKGYAESDPTADVGGLDAARKLVILASIAFNTRIDLSDVLVEGIDGLDLCDIEHGKELGYAIKLLAIAKNNAEHGISVCVRPTMLPVSHPLAGVNDVFNAIFVTGDAIGDAMFMGRGAGKMPTASAVCGDIIDVARNIIHKSNGRINCTCFDEKHLCSLENMMSPCYIRLHVQDKPGVLAAIAAAFGAQNVSLKNVVQKSKVKGVAELVVITYDVSELNLQMAVQTLKALPIVEKVCSVIRVEDHDLE</sequence>
<feature type="binding site" evidence="17">
    <location>
        <position position="105"/>
    </location>
    <ligand>
        <name>NADPH</name>
        <dbReference type="ChEBI" id="CHEBI:57783"/>
    </ligand>
</feature>
<keyword evidence="10 17" id="KW-0521">NADP</keyword>
<keyword evidence="7 18" id="KW-0028">Amino-acid biosynthesis</keyword>
<dbReference type="Gene3D" id="3.30.360.10">
    <property type="entry name" value="Dihydrodipicolinate Reductase, domain 2"/>
    <property type="match status" value="1"/>
</dbReference>
<evidence type="ECO:0000256" key="1">
    <source>
        <dbReference type="ARBA" id="ARBA00001920"/>
    </source>
</evidence>
<evidence type="ECO:0000256" key="2">
    <source>
        <dbReference type="ARBA" id="ARBA00005056"/>
    </source>
</evidence>
<evidence type="ECO:0000256" key="18">
    <source>
        <dbReference type="RuleBase" id="RU000579"/>
    </source>
</evidence>
<gene>
    <name evidence="21" type="ORF">BN533_01580</name>
    <name evidence="22" type="ORF">GMD11_03310</name>
    <name evidence="23" type="ORF">GMD18_03310</name>
</gene>
<evidence type="ECO:0000313" key="22">
    <source>
        <dbReference type="EMBL" id="MTT75299.1"/>
    </source>
</evidence>
<dbReference type="Pfam" id="PF01842">
    <property type="entry name" value="ACT"/>
    <property type="match status" value="1"/>
</dbReference>
<dbReference type="EMBL" id="WNBM01000001">
    <property type="protein sequence ID" value="MTT75299.1"/>
    <property type="molecule type" value="Genomic_DNA"/>
</dbReference>
<feature type="binding site" evidence="17">
    <location>
        <position position="190"/>
    </location>
    <ligand>
        <name>L-homoserine</name>
        <dbReference type="ChEBI" id="CHEBI:57476"/>
    </ligand>
</feature>
<dbReference type="InterPro" id="IPR005106">
    <property type="entry name" value="Asp/hSer_DH_NAD-bd"/>
</dbReference>
<reference evidence="24 25" key="2">
    <citation type="journal article" date="2019" name="Nat. Med.">
        <title>A library of human gut bacterial isolates paired with longitudinal multiomics data enables mechanistic microbiome research.</title>
        <authorList>
            <person name="Poyet M."/>
            <person name="Groussin M."/>
            <person name="Gibbons S.M."/>
            <person name="Avila-Pacheco J."/>
            <person name="Jiang X."/>
            <person name="Kearney S.M."/>
            <person name="Perrotta A.R."/>
            <person name="Berdy B."/>
            <person name="Zhao S."/>
            <person name="Lieberman T.D."/>
            <person name="Swanson P.K."/>
            <person name="Smith M."/>
            <person name="Roesemann S."/>
            <person name="Alexander J.E."/>
            <person name="Rich S.A."/>
            <person name="Livny J."/>
            <person name="Vlamakis H."/>
            <person name="Clish C."/>
            <person name="Bullock K."/>
            <person name="Deik A."/>
            <person name="Scott J."/>
            <person name="Pierce K.A."/>
            <person name="Xavier R.J."/>
            <person name="Alm E.J."/>
        </authorList>
    </citation>
    <scope>NUCLEOTIDE SEQUENCE [LARGE SCALE GENOMIC DNA]</scope>
    <source>
        <strain evidence="22 25">BIOML-A13</strain>
        <strain evidence="23 24">BIOML-A3</strain>
    </source>
</reference>
<dbReference type="Pfam" id="PF03447">
    <property type="entry name" value="NAD_binding_3"/>
    <property type="match status" value="1"/>
</dbReference>
<keyword evidence="12" id="KW-0520">NAD</keyword>
<dbReference type="RefSeq" id="WP_021718480.1">
    <property type="nucleotide sequence ID" value="NZ_AP019004.1"/>
</dbReference>
<keyword evidence="13" id="KW-0915">Sodium</keyword>
<dbReference type="EC" id="1.1.1.3" evidence="5 18"/>
<evidence type="ECO:0000256" key="16">
    <source>
        <dbReference type="PIRSR" id="PIRSR000098-1"/>
    </source>
</evidence>
<dbReference type="FunFam" id="3.30.360.10:FF:000005">
    <property type="entry name" value="Homoserine dehydrogenase"/>
    <property type="match status" value="1"/>
</dbReference>
<evidence type="ECO:0000256" key="13">
    <source>
        <dbReference type="ARBA" id="ARBA00023053"/>
    </source>
</evidence>
<dbReference type="Gene3D" id="3.40.50.720">
    <property type="entry name" value="NAD(P)-binding Rossmann-like Domain"/>
    <property type="match status" value="1"/>
</dbReference>
<dbReference type="InterPro" id="IPR019811">
    <property type="entry name" value="HDH_CS"/>
</dbReference>
<evidence type="ECO:0000256" key="3">
    <source>
        <dbReference type="ARBA" id="ARBA00005062"/>
    </source>
</evidence>
<dbReference type="FunFam" id="3.40.50.720:FF:000062">
    <property type="entry name" value="Homoserine dehydrogenase"/>
    <property type="match status" value="1"/>
</dbReference>
<organism evidence="21">
    <name type="scientific">Phascolarctobacterium faecium</name>
    <dbReference type="NCBI Taxonomy" id="33025"/>
    <lineage>
        <taxon>Bacteria</taxon>
        <taxon>Bacillati</taxon>
        <taxon>Bacillota</taxon>
        <taxon>Negativicutes</taxon>
        <taxon>Acidaminococcales</taxon>
        <taxon>Acidaminococcaceae</taxon>
        <taxon>Phascolarctobacterium</taxon>
    </lineage>
</organism>
<accession>R6IJA8</accession>
<evidence type="ECO:0000256" key="5">
    <source>
        <dbReference type="ARBA" id="ARBA00013213"/>
    </source>
</evidence>
<dbReference type="PANTHER" id="PTHR43331">
    <property type="entry name" value="HOMOSERINE DEHYDROGENASE"/>
    <property type="match status" value="1"/>
</dbReference>
<dbReference type="GO" id="GO:0004412">
    <property type="term" value="F:homoserine dehydrogenase activity"/>
    <property type="evidence" value="ECO:0007669"/>
    <property type="project" value="UniProtKB-EC"/>
</dbReference>
<evidence type="ECO:0000313" key="21">
    <source>
        <dbReference type="EMBL" id="CDB46524.1"/>
    </source>
</evidence>
<evidence type="ECO:0000256" key="4">
    <source>
        <dbReference type="ARBA" id="ARBA00006753"/>
    </source>
</evidence>
<dbReference type="GO" id="GO:0050661">
    <property type="term" value="F:NADP binding"/>
    <property type="evidence" value="ECO:0007669"/>
    <property type="project" value="InterPro"/>
</dbReference>
<evidence type="ECO:0000256" key="8">
    <source>
        <dbReference type="ARBA" id="ARBA00022697"/>
    </source>
</evidence>
<dbReference type="GeneID" id="49407308"/>
<evidence type="ECO:0000256" key="17">
    <source>
        <dbReference type="PIRSR" id="PIRSR000098-2"/>
    </source>
</evidence>
<evidence type="ECO:0000259" key="20">
    <source>
        <dbReference type="PROSITE" id="PS51671"/>
    </source>
</evidence>
<evidence type="ECO:0000256" key="19">
    <source>
        <dbReference type="RuleBase" id="RU004171"/>
    </source>
</evidence>
<dbReference type="NCBIfam" id="NF004976">
    <property type="entry name" value="PRK06349.1"/>
    <property type="match status" value="1"/>
</dbReference>
<dbReference type="SUPFAM" id="SSF55021">
    <property type="entry name" value="ACT-like"/>
    <property type="match status" value="1"/>
</dbReference>
<dbReference type="SUPFAM" id="SSF55347">
    <property type="entry name" value="Glyceraldehyde-3-phosphate dehydrogenase-like, C-terminal domain"/>
    <property type="match status" value="1"/>
</dbReference>
<evidence type="ECO:0000313" key="23">
    <source>
        <dbReference type="EMBL" id="MTU03431.1"/>
    </source>
</evidence>
<evidence type="ECO:0000256" key="7">
    <source>
        <dbReference type="ARBA" id="ARBA00022605"/>
    </source>
</evidence>
<dbReference type="InterPro" id="IPR002912">
    <property type="entry name" value="ACT_dom"/>
</dbReference>
<evidence type="ECO:0000313" key="24">
    <source>
        <dbReference type="Proteomes" id="UP000443070"/>
    </source>
</evidence>
<accession>A0A3G9H1U8</accession>
<evidence type="ECO:0000256" key="15">
    <source>
        <dbReference type="ARBA" id="ARBA00048841"/>
    </source>
</evidence>
<evidence type="ECO:0000256" key="10">
    <source>
        <dbReference type="ARBA" id="ARBA00022857"/>
    </source>
</evidence>
<dbReference type="Gene3D" id="3.30.70.260">
    <property type="match status" value="1"/>
</dbReference>
<dbReference type="InterPro" id="IPR045865">
    <property type="entry name" value="ACT-like_dom_sf"/>
</dbReference>
<dbReference type="Proteomes" id="UP000484547">
    <property type="component" value="Unassembled WGS sequence"/>
</dbReference>
<dbReference type="SUPFAM" id="SSF51735">
    <property type="entry name" value="NAD(P)-binding Rossmann-fold domains"/>
    <property type="match status" value="1"/>
</dbReference>